<evidence type="ECO:0000313" key="3">
    <source>
        <dbReference type="Proteomes" id="UP001054897"/>
    </source>
</evidence>
<evidence type="ECO:0000256" key="1">
    <source>
        <dbReference type="SAM" id="Phobius"/>
    </source>
</evidence>
<reference evidence="2" key="1">
    <citation type="submission" date="2022-06" db="EMBL/GenBank/DDBJ databases">
        <title>Complete genome of Pseudomonas hydrolytica DSWY01T.</title>
        <authorList>
            <person name="Jung J."/>
            <person name="Jeon C.O."/>
        </authorList>
    </citation>
    <scope>NUCLEOTIDE SEQUENCE</scope>
    <source>
        <strain evidence="2">DSWY01</strain>
    </source>
</reference>
<feature type="transmembrane region" description="Helical" evidence="1">
    <location>
        <begin position="12"/>
        <end position="37"/>
    </location>
</feature>
<keyword evidence="1" id="KW-0812">Transmembrane</keyword>
<sequence>MRNQKDWFIEKAVVLLLVLLAMGSVLWLLVGSVAYWVKHGWLPADTSGWVQALGALLAVAVAIAVPAWQKRHEIALMERQERRRRIDGVNAVLSLTQHLMGHFETAANKLDKNLPSLIHDPRFEAMKALARVSRSCVDLDLVVFGHEMVSFVLPIKSAAIYAVQVAEKPISFTLEYEAVAAEYRKRVKVLRAQEELLIGYFESLERY</sequence>
<dbReference type="EMBL" id="CP099397">
    <property type="protein sequence ID" value="USR38125.1"/>
    <property type="molecule type" value="Genomic_DNA"/>
</dbReference>
<gene>
    <name evidence="2" type="ORF">L1F06_015755</name>
</gene>
<evidence type="ECO:0008006" key="4">
    <source>
        <dbReference type="Google" id="ProtNLM"/>
    </source>
</evidence>
<evidence type="ECO:0000313" key="2">
    <source>
        <dbReference type="EMBL" id="USR38125.1"/>
    </source>
</evidence>
<dbReference type="GeneID" id="300082453"/>
<keyword evidence="1" id="KW-1133">Transmembrane helix</keyword>
<proteinExistence type="predicted"/>
<name>A0ABY5A2S3_9GAMM</name>
<dbReference type="RefSeq" id="WP_129482080.1">
    <property type="nucleotide sequence ID" value="NZ_CP099397.1"/>
</dbReference>
<organism evidence="2 3">
    <name type="scientific">Ectopseudomonas hydrolytica</name>
    <dbReference type="NCBI Taxonomy" id="2493633"/>
    <lineage>
        <taxon>Bacteria</taxon>
        <taxon>Pseudomonadati</taxon>
        <taxon>Pseudomonadota</taxon>
        <taxon>Gammaproteobacteria</taxon>
        <taxon>Pseudomonadales</taxon>
        <taxon>Pseudomonadaceae</taxon>
        <taxon>Ectopseudomonas</taxon>
    </lineage>
</organism>
<keyword evidence="3" id="KW-1185">Reference proteome</keyword>
<keyword evidence="1" id="KW-0472">Membrane</keyword>
<dbReference type="Proteomes" id="UP001054897">
    <property type="component" value="Chromosome"/>
</dbReference>
<accession>A0ABY5A2S3</accession>
<feature type="transmembrane region" description="Helical" evidence="1">
    <location>
        <begin position="49"/>
        <end position="68"/>
    </location>
</feature>
<protein>
    <recommendedName>
        <fullName evidence="4">DUF4760 domain-containing protein</fullName>
    </recommendedName>
</protein>